<dbReference type="AlphaFoldDB" id="A0A2U3KCL6"/>
<organism evidence="1 2">
    <name type="scientific">Candidatus Sulfotelmatobacter kueseliae</name>
    <dbReference type="NCBI Taxonomy" id="2042962"/>
    <lineage>
        <taxon>Bacteria</taxon>
        <taxon>Pseudomonadati</taxon>
        <taxon>Acidobacteriota</taxon>
        <taxon>Terriglobia</taxon>
        <taxon>Terriglobales</taxon>
        <taxon>Candidatus Korobacteraceae</taxon>
        <taxon>Candidatus Sulfotelmatobacter</taxon>
    </lineage>
</organism>
<protein>
    <submittedName>
        <fullName evidence="1">Uncharacterized protein</fullName>
    </submittedName>
</protein>
<sequence length="218" mass="24915">MQLLRMSRTCLTRILHEGKQQARRRTVALVKLSAEPVSGYADFARNRRRTLLHALRPALPHQQQADALEQIHGRVHAFGEEHIRARIMVVDAHLAGDEDGRSVRRHFLDLGDQLRAVESRHGHVGDHQINAALQEAFQRFFSAGEGGYTVASRLQHDFAVGQRLFVIVYTQNCALWFHRPAAIYWERWARRVAKPTEAFLNMKNFESTLHANGKQGSL</sequence>
<dbReference type="EMBL" id="OMOD01000090">
    <property type="protein sequence ID" value="SPF37396.1"/>
    <property type="molecule type" value="Genomic_DNA"/>
</dbReference>
<proteinExistence type="predicted"/>
<evidence type="ECO:0000313" key="1">
    <source>
        <dbReference type="EMBL" id="SPF37396.1"/>
    </source>
</evidence>
<reference evidence="2" key="1">
    <citation type="submission" date="2018-02" db="EMBL/GenBank/DDBJ databases">
        <authorList>
            <person name="Hausmann B."/>
        </authorList>
    </citation>
    <scope>NUCLEOTIDE SEQUENCE [LARGE SCALE GENOMIC DNA]</scope>
    <source>
        <strain evidence="2">Peat soil MAG SbA1</strain>
    </source>
</reference>
<accession>A0A2U3KCL6</accession>
<dbReference type="Proteomes" id="UP000238701">
    <property type="component" value="Unassembled WGS sequence"/>
</dbReference>
<name>A0A2U3KCL6_9BACT</name>
<evidence type="ECO:0000313" key="2">
    <source>
        <dbReference type="Proteomes" id="UP000238701"/>
    </source>
</evidence>
<gene>
    <name evidence="1" type="ORF">SBA1_180024</name>
</gene>